<sequence>MLTQLQGWLTRSDTVDTALVILTRHAVATSVHDLAPDLAHAAVWALAHCAQNEHPGRITLIDTTPTSDESLLFNVIAALGDTLTEPQLALRHSSIHVPRLAPASFLTPPPGSDWQLGTTGKGDLSNLALVPTEPIELAAG</sequence>
<name>A0A1W9YV27_MYCAN</name>
<evidence type="ECO:0000259" key="1">
    <source>
        <dbReference type="Pfam" id="PF22953"/>
    </source>
</evidence>
<keyword evidence="3" id="KW-1185">Reference proteome</keyword>
<evidence type="ECO:0000313" key="3">
    <source>
        <dbReference type="Proteomes" id="UP000192284"/>
    </source>
</evidence>
<dbReference type="SUPFAM" id="SSF51735">
    <property type="entry name" value="NAD(P)-binding Rossmann-fold domains"/>
    <property type="match status" value="1"/>
</dbReference>
<evidence type="ECO:0000313" key="2">
    <source>
        <dbReference type="EMBL" id="ORA03928.1"/>
    </source>
</evidence>
<comment type="caution">
    <text evidence="2">The sequence shown here is derived from an EMBL/GenBank/DDBJ whole genome shotgun (WGS) entry which is preliminary data.</text>
</comment>
<dbReference type="InterPro" id="IPR055123">
    <property type="entry name" value="SpnB-like_Rossmann"/>
</dbReference>
<accession>A0A1W9YV27</accession>
<protein>
    <recommendedName>
        <fullName evidence="1">Polyketide synthase extender module SpnB-like Rossmann fold domain-containing protein</fullName>
    </recommendedName>
</protein>
<dbReference type="EMBL" id="MVHE01000317">
    <property type="protein sequence ID" value="ORA03928.1"/>
    <property type="molecule type" value="Genomic_DNA"/>
</dbReference>
<dbReference type="Pfam" id="PF22953">
    <property type="entry name" value="SpnB_Rossmann"/>
    <property type="match status" value="1"/>
</dbReference>
<feature type="non-terminal residue" evidence="2">
    <location>
        <position position="140"/>
    </location>
</feature>
<reference evidence="2 3" key="1">
    <citation type="submission" date="2017-02" db="EMBL/GenBank/DDBJ databases">
        <title>The new phylogeny of genus Mycobacterium.</title>
        <authorList>
            <person name="Tortoli E."/>
            <person name="Trovato A."/>
            <person name="Cirillo D.M."/>
        </authorList>
    </citation>
    <scope>NUCLEOTIDE SEQUENCE [LARGE SCALE GENOMIC DNA]</scope>
    <source>
        <strain evidence="2 3">DSM 45057</strain>
    </source>
</reference>
<feature type="domain" description="Polyketide synthase extender module SpnB-like Rossmann fold" evidence="1">
    <location>
        <begin position="2"/>
        <end position="99"/>
    </location>
</feature>
<dbReference type="InterPro" id="IPR036291">
    <property type="entry name" value="NAD(P)-bd_dom_sf"/>
</dbReference>
<organism evidence="2 3">
    <name type="scientific">Mycobacterium angelicum</name>
    <dbReference type="NCBI Taxonomy" id="470074"/>
    <lineage>
        <taxon>Bacteria</taxon>
        <taxon>Bacillati</taxon>
        <taxon>Actinomycetota</taxon>
        <taxon>Actinomycetes</taxon>
        <taxon>Mycobacteriales</taxon>
        <taxon>Mycobacteriaceae</taxon>
        <taxon>Mycobacterium</taxon>
    </lineage>
</organism>
<dbReference type="Gene3D" id="3.40.50.11460">
    <property type="match status" value="1"/>
</dbReference>
<dbReference type="Proteomes" id="UP000192284">
    <property type="component" value="Unassembled WGS sequence"/>
</dbReference>
<gene>
    <name evidence="2" type="ORF">BST12_29585</name>
</gene>
<proteinExistence type="predicted"/>
<dbReference type="AlphaFoldDB" id="A0A1W9YV27"/>